<gene>
    <name evidence="1" type="ORF">S01H4_42079</name>
</gene>
<evidence type="ECO:0000313" key="1">
    <source>
        <dbReference type="EMBL" id="GAH03811.1"/>
    </source>
</evidence>
<feature type="non-terminal residue" evidence="1">
    <location>
        <position position="1"/>
    </location>
</feature>
<reference evidence="1" key="1">
    <citation type="journal article" date="2014" name="Front. Microbiol.">
        <title>High frequency of phylogenetically diverse reductive dehalogenase-homologous genes in deep subseafloor sedimentary metagenomes.</title>
        <authorList>
            <person name="Kawai M."/>
            <person name="Futagami T."/>
            <person name="Toyoda A."/>
            <person name="Takaki Y."/>
            <person name="Nishi S."/>
            <person name="Hori S."/>
            <person name="Arai W."/>
            <person name="Tsubouchi T."/>
            <person name="Morono Y."/>
            <person name="Uchiyama I."/>
            <person name="Ito T."/>
            <person name="Fujiyama A."/>
            <person name="Inagaki F."/>
            <person name="Takami H."/>
        </authorList>
    </citation>
    <scope>NUCLEOTIDE SEQUENCE</scope>
    <source>
        <strain evidence="1">Expedition CK06-06</strain>
    </source>
</reference>
<proteinExistence type="predicted"/>
<dbReference type="EMBL" id="BART01023073">
    <property type="protein sequence ID" value="GAH03811.1"/>
    <property type="molecule type" value="Genomic_DNA"/>
</dbReference>
<dbReference type="AlphaFoldDB" id="X1C6W3"/>
<protein>
    <submittedName>
        <fullName evidence="1">Uncharacterized protein</fullName>
    </submittedName>
</protein>
<sequence>TERNGVALIKLSIIVGYSSFNTADTLRLMKFSCELIILAIKKIMVKEEANSPKYIFQVYKLLNI</sequence>
<comment type="caution">
    <text evidence="1">The sequence shown here is derived from an EMBL/GenBank/DDBJ whole genome shotgun (WGS) entry which is preliminary data.</text>
</comment>
<accession>X1C6W3</accession>
<organism evidence="1">
    <name type="scientific">marine sediment metagenome</name>
    <dbReference type="NCBI Taxonomy" id="412755"/>
    <lineage>
        <taxon>unclassified sequences</taxon>
        <taxon>metagenomes</taxon>
        <taxon>ecological metagenomes</taxon>
    </lineage>
</organism>
<name>X1C6W3_9ZZZZ</name>